<dbReference type="Pfam" id="PF09995">
    <property type="entry name" value="MPAB_Lcp_cat"/>
    <property type="match status" value="1"/>
</dbReference>
<proteinExistence type="predicted"/>
<dbReference type="eggNOG" id="ENOG502QTDV">
    <property type="taxonomic scope" value="Eukaryota"/>
</dbReference>
<evidence type="ECO:0000256" key="1">
    <source>
        <dbReference type="SAM" id="Phobius"/>
    </source>
</evidence>
<dbReference type="PANTHER" id="PTHR37539">
    <property type="entry name" value="SECRETED PROTEIN-RELATED"/>
    <property type="match status" value="1"/>
</dbReference>
<feature type="domain" description="ER-bound oxygenase mpaB/mpaB'/Rubber oxygenase catalytic" evidence="2">
    <location>
        <begin position="139"/>
        <end position="330"/>
    </location>
</feature>
<keyword evidence="1" id="KW-1133">Transmembrane helix</keyword>
<comment type="caution">
    <text evidence="3">The sequence shown here is derived from an EMBL/GenBank/DDBJ whole genome shotgun (WGS) entry which is preliminary data.</text>
</comment>
<keyword evidence="4" id="KW-1185">Reference proteome</keyword>
<keyword evidence="1" id="KW-0812">Transmembrane</keyword>
<evidence type="ECO:0000259" key="2">
    <source>
        <dbReference type="Pfam" id="PF09995"/>
    </source>
</evidence>
<dbReference type="VEuPathDB" id="FungiDB:TAPDE_004402"/>
<reference evidence="3 4" key="1">
    <citation type="journal article" date="2013" name="MBio">
        <title>Genome sequencing of the plant pathogen Taphrina deformans, the causal agent of peach leaf curl.</title>
        <authorList>
            <person name="Cisse O.H."/>
            <person name="Almeida J.M.G.C.F."/>
            <person name="Fonseca A."/>
            <person name="Kumar A.A."/>
            <person name="Salojaervi J."/>
            <person name="Overmyer K."/>
            <person name="Hauser P.M."/>
            <person name="Pagni M."/>
        </authorList>
    </citation>
    <scope>NUCLEOTIDE SEQUENCE [LARGE SCALE GENOMIC DNA]</scope>
    <source>
        <strain evidence="4">PYCC 5710 / ATCC 11124 / CBS 356.35 / IMI 108563 / JCM 9778 / NBRC 8474</strain>
    </source>
</reference>
<name>R4XDT9_TAPDE</name>
<protein>
    <recommendedName>
        <fullName evidence="2">ER-bound oxygenase mpaB/mpaB'/Rubber oxygenase catalytic domain-containing protein</fullName>
    </recommendedName>
</protein>
<dbReference type="PANTHER" id="PTHR37539:SF1">
    <property type="entry name" value="ER-BOUND OXYGENASE MPAB_MPAB'_RUBBER OXYGENASE CATALYTIC DOMAIN-CONTAINING PROTEIN"/>
    <property type="match status" value="1"/>
</dbReference>
<dbReference type="OrthoDB" id="6361347at2759"/>
<dbReference type="InterPro" id="IPR037473">
    <property type="entry name" value="Lcp-like"/>
</dbReference>
<keyword evidence="1" id="KW-0472">Membrane</keyword>
<gene>
    <name evidence="3" type="ORF">TAPDE_004402</name>
</gene>
<feature type="transmembrane region" description="Helical" evidence="1">
    <location>
        <begin position="332"/>
        <end position="355"/>
    </location>
</feature>
<evidence type="ECO:0000313" key="4">
    <source>
        <dbReference type="Proteomes" id="UP000013776"/>
    </source>
</evidence>
<feature type="transmembrane region" description="Helical" evidence="1">
    <location>
        <begin position="422"/>
        <end position="448"/>
    </location>
</feature>
<organism evidence="3 4">
    <name type="scientific">Taphrina deformans (strain PYCC 5710 / ATCC 11124 / CBS 356.35 / IMI 108563 / JCM 9778 / NBRC 8474)</name>
    <name type="common">Peach leaf curl fungus</name>
    <name type="synonym">Lalaria deformans</name>
    <dbReference type="NCBI Taxonomy" id="1097556"/>
    <lineage>
        <taxon>Eukaryota</taxon>
        <taxon>Fungi</taxon>
        <taxon>Dikarya</taxon>
        <taxon>Ascomycota</taxon>
        <taxon>Taphrinomycotina</taxon>
        <taxon>Taphrinomycetes</taxon>
        <taxon>Taphrinales</taxon>
        <taxon>Taphrinaceae</taxon>
        <taxon>Taphrina</taxon>
    </lineage>
</organism>
<dbReference type="InterPro" id="IPR018713">
    <property type="entry name" value="MPAB/Lcp_cat_dom"/>
</dbReference>
<evidence type="ECO:0000313" key="3">
    <source>
        <dbReference type="EMBL" id="CCG84036.1"/>
    </source>
</evidence>
<dbReference type="GO" id="GO:0016491">
    <property type="term" value="F:oxidoreductase activity"/>
    <property type="evidence" value="ECO:0007669"/>
    <property type="project" value="InterPro"/>
</dbReference>
<sequence length="454" mass="51860">MRYHVRSEEEAKRLAPQVGDYVRLWNIEFRWTELHQNPSQLASMRHSVDQLADAAFRELALVPKQAAYEALEAAIDSKDVARYPNCHKLWHQVHTVPEWVDFEQIRRGQDVFFRYAGAAFTGLLNDSLLGGFGARRISEVLVRTGSFGVESARRRLLQTTQWILDVMDNPDAVRVGAKGWKNTISVCEEKPDFYDIEENGLPINDLHSLVTLTSFSSTLIDHTFPAMYVYLTKRQRDDYIALWRWLAYLIGTDDKYFVDADMARACLESITLAELWPDQDEESHTRTLLHNSISAIANQPPSRMSYDYICAQVRWLHGDEYSDALGIPQVTYYARFITAAKVSFFLVMSGLGYIVPGLDKRRIERIRPILYNMVVTSKEVGLGNPVGFEMEWAPTVESLVRRAAPLTREQEKSVSLGMEKHYFTALFFVLSGVVGTSYVGVLGLQTIYRHLALQ</sequence>
<dbReference type="EMBL" id="CAHR02000196">
    <property type="protein sequence ID" value="CCG84036.1"/>
    <property type="molecule type" value="Genomic_DNA"/>
</dbReference>
<dbReference type="STRING" id="1097556.R4XDT9"/>
<dbReference type="AlphaFoldDB" id="R4XDT9"/>
<dbReference type="Proteomes" id="UP000013776">
    <property type="component" value="Unassembled WGS sequence"/>
</dbReference>
<accession>R4XDT9</accession>